<dbReference type="InterPro" id="IPR050393">
    <property type="entry name" value="MFP_Efflux_Pump"/>
</dbReference>
<sequence>MPLSLLMFVYFIVADIWIPLTPDSTVMRVVTPVSPRVSGYVAAVHVHNNSQVKKGDLLFELDDTPFRNKVEAAQIALEQARLVQRTAGCADRRRAGQPENRRADRA</sequence>
<dbReference type="Pfam" id="PF25917">
    <property type="entry name" value="BSH_RND"/>
    <property type="match status" value="1"/>
</dbReference>
<reference evidence="3 4" key="1">
    <citation type="submission" date="2018-06" db="EMBL/GenBank/DDBJ databases">
        <authorList>
            <consortium name="Pathogen Informatics"/>
            <person name="Doyle S."/>
        </authorList>
    </citation>
    <scope>NUCLEOTIDE SEQUENCE [LARGE SCALE GENOMIC DNA]</scope>
    <source>
        <strain evidence="3 4">NCTC12123</strain>
    </source>
</reference>
<dbReference type="Proteomes" id="UP000255163">
    <property type="component" value="Unassembled WGS sequence"/>
</dbReference>
<dbReference type="AlphaFoldDB" id="A0A376FJU5"/>
<feature type="domain" description="Multidrug resistance protein MdtA-like barrel-sandwich hybrid" evidence="2">
    <location>
        <begin position="33"/>
        <end position="72"/>
    </location>
</feature>
<dbReference type="EMBL" id="UFYI01000007">
    <property type="protein sequence ID" value="STD25664.1"/>
    <property type="molecule type" value="Genomic_DNA"/>
</dbReference>
<evidence type="ECO:0000256" key="1">
    <source>
        <dbReference type="ARBA" id="ARBA00009477"/>
    </source>
</evidence>
<dbReference type="Gene3D" id="2.40.50.100">
    <property type="match status" value="1"/>
</dbReference>
<organism evidence="3 4">
    <name type="scientific">Enterobacter asburiae</name>
    <dbReference type="NCBI Taxonomy" id="61645"/>
    <lineage>
        <taxon>Bacteria</taxon>
        <taxon>Pseudomonadati</taxon>
        <taxon>Pseudomonadota</taxon>
        <taxon>Gammaproteobacteria</taxon>
        <taxon>Enterobacterales</taxon>
        <taxon>Enterobacteriaceae</taxon>
        <taxon>Enterobacter</taxon>
        <taxon>Enterobacter cloacae complex</taxon>
    </lineage>
</organism>
<name>A0A376FJU5_ENTAS</name>
<accession>A0A376FJU5</accession>
<proteinExistence type="inferred from homology"/>
<dbReference type="InterPro" id="IPR058625">
    <property type="entry name" value="MdtA-like_BSH"/>
</dbReference>
<comment type="similarity">
    <text evidence="1">Belongs to the membrane fusion protein (MFP) (TC 8.A.1) family.</text>
</comment>
<protein>
    <submittedName>
        <fullName evidence="3">Secretion protein HlyD family protein</fullName>
    </submittedName>
</protein>
<dbReference type="PANTHER" id="PTHR30367">
    <property type="entry name" value="P-HYDROXYBENZOIC ACID EFFLUX PUMP SUBUNIT AAEA-RELATED"/>
    <property type="match status" value="1"/>
</dbReference>
<dbReference type="SUPFAM" id="SSF111369">
    <property type="entry name" value="HlyD-like secretion proteins"/>
    <property type="match status" value="1"/>
</dbReference>
<evidence type="ECO:0000313" key="4">
    <source>
        <dbReference type="Proteomes" id="UP000255163"/>
    </source>
</evidence>
<evidence type="ECO:0000259" key="2">
    <source>
        <dbReference type="Pfam" id="PF25917"/>
    </source>
</evidence>
<dbReference type="PANTHER" id="PTHR30367:SF6">
    <property type="entry name" value="SECRETION PROTEIN-RELATED"/>
    <property type="match status" value="1"/>
</dbReference>
<gene>
    <name evidence="3" type="ORF">NCTC12123_05156</name>
</gene>
<evidence type="ECO:0000313" key="3">
    <source>
        <dbReference type="EMBL" id="STD25664.1"/>
    </source>
</evidence>